<accession>A0A517RK90</accession>
<dbReference type="EMBL" id="CP036269">
    <property type="protein sequence ID" value="QDT44297.1"/>
    <property type="molecule type" value="Genomic_DNA"/>
</dbReference>
<sequence length="149" mass="17500">MLVLFFYSLWWICFSLVAETPGRCLSHVAALFATEEDLRDRHHLVKSNERHLKIRNGLNLCRNWSKLCRLCRCLSQKTCAQTAHVTNDFSQNTRQTSGFYSADFDRENHFEVLKKVFSRARRRNGVSLLACPRQGQFVQLNDQSEFRKE</sequence>
<keyword evidence="2" id="KW-1185">Reference proteome</keyword>
<reference evidence="1 2" key="1">
    <citation type="submission" date="2019-02" db="EMBL/GenBank/DDBJ databases">
        <title>Deep-cultivation of Planctomycetes and their phenomic and genomic characterization uncovers novel biology.</title>
        <authorList>
            <person name="Wiegand S."/>
            <person name="Jogler M."/>
            <person name="Boedeker C."/>
            <person name="Pinto D."/>
            <person name="Vollmers J."/>
            <person name="Rivas-Marin E."/>
            <person name="Kohn T."/>
            <person name="Peeters S.H."/>
            <person name="Heuer A."/>
            <person name="Rast P."/>
            <person name="Oberbeckmann S."/>
            <person name="Bunk B."/>
            <person name="Jeske O."/>
            <person name="Meyerdierks A."/>
            <person name="Storesund J.E."/>
            <person name="Kallscheuer N."/>
            <person name="Luecker S."/>
            <person name="Lage O.M."/>
            <person name="Pohl T."/>
            <person name="Merkel B.J."/>
            <person name="Hornburger P."/>
            <person name="Mueller R.-W."/>
            <person name="Bruemmer F."/>
            <person name="Labrenz M."/>
            <person name="Spormann A.M."/>
            <person name="Op den Camp H."/>
            <person name="Overmann J."/>
            <person name="Amann R."/>
            <person name="Jetten M.S.M."/>
            <person name="Mascher T."/>
            <person name="Medema M.H."/>
            <person name="Devos D.P."/>
            <person name="Kaster A.-K."/>
            <person name="Ovreas L."/>
            <person name="Rohde M."/>
            <person name="Galperin M.Y."/>
            <person name="Jogler C."/>
        </authorList>
    </citation>
    <scope>NUCLEOTIDE SEQUENCE [LARGE SCALE GENOMIC DNA]</scope>
    <source>
        <strain evidence="1 2">Pan241w</strain>
    </source>
</reference>
<dbReference type="AlphaFoldDB" id="A0A517RK90"/>
<gene>
    <name evidence="1" type="ORF">Pan241w_44060</name>
</gene>
<evidence type="ECO:0000313" key="2">
    <source>
        <dbReference type="Proteomes" id="UP000317171"/>
    </source>
</evidence>
<dbReference type="KEGG" id="gaz:Pan241w_44060"/>
<organism evidence="1 2">
    <name type="scientific">Gimesia alba</name>
    <dbReference type="NCBI Taxonomy" id="2527973"/>
    <lineage>
        <taxon>Bacteria</taxon>
        <taxon>Pseudomonadati</taxon>
        <taxon>Planctomycetota</taxon>
        <taxon>Planctomycetia</taxon>
        <taxon>Planctomycetales</taxon>
        <taxon>Planctomycetaceae</taxon>
        <taxon>Gimesia</taxon>
    </lineage>
</organism>
<name>A0A517RK90_9PLAN</name>
<dbReference type="Proteomes" id="UP000317171">
    <property type="component" value="Chromosome"/>
</dbReference>
<evidence type="ECO:0000313" key="1">
    <source>
        <dbReference type="EMBL" id="QDT44297.1"/>
    </source>
</evidence>
<protein>
    <submittedName>
        <fullName evidence="1">Uncharacterized protein</fullName>
    </submittedName>
</protein>
<proteinExistence type="predicted"/>